<dbReference type="Gene3D" id="3.50.50.60">
    <property type="entry name" value="FAD/NAD(P)-binding domain"/>
    <property type="match status" value="2"/>
</dbReference>
<proteinExistence type="predicted"/>
<keyword evidence="3" id="KW-1185">Reference proteome</keyword>
<dbReference type="PRINTS" id="PR00368">
    <property type="entry name" value="FADPNR"/>
</dbReference>
<dbReference type="PANTHER" id="PTHR43755:SF1">
    <property type="entry name" value="FAD-DEPENDENT PYRIDINE NUCLEOTIDE-DISULPHIDE OXIDOREDUCTASE"/>
    <property type="match status" value="1"/>
</dbReference>
<dbReference type="Pfam" id="PF07992">
    <property type="entry name" value="Pyr_redox_2"/>
    <property type="match status" value="1"/>
</dbReference>
<feature type="domain" description="FAD/NAD(P)-binding" evidence="1">
    <location>
        <begin position="4"/>
        <end position="315"/>
    </location>
</feature>
<name>A0A941E5R2_9ACTN</name>
<dbReference type="RefSeq" id="WP_212516775.1">
    <property type="nucleotide sequence ID" value="NZ_JAGSOH010000007.1"/>
</dbReference>
<dbReference type="EMBL" id="JAGSOH010000007">
    <property type="protein sequence ID" value="MBR7825621.1"/>
    <property type="molecule type" value="Genomic_DNA"/>
</dbReference>
<dbReference type="GO" id="GO:0016491">
    <property type="term" value="F:oxidoreductase activity"/>
    <property type="evidence" value="ECO:0007669"/>
    <property type="project" value="InterPro"/>
</dbReference>
<evidence type="ECO:0000313" key="3">
    <source>
        <dbReference type="Proteomes" id="UP000676325"/>
    </source>
</evidence>
<dbReference type="Proteomes" id="UP000676325">
    <property type="component" value="Unassembled WGS sequence"/>
</dbReference>
<evidence type="ECO:0000259" key="1">
    <source>
        <dbReference type="Pfam" id="PF07992"/>
    </source>
</evidence>
<reference evidence="2" key="1">
    <citation type="submission" date="2021-04" db="EMBL/GenBank/DDBJ databases">
        <title>Genome based classification of Actinospica acidithermotolerans sp. nov., an actinobacterium isolated from an Indonesian hot spring.</title>
        <authorList>
            <person name="Kusuma A.B."/>
            <person name="Putra K.E."/>
            <person name="Nafisah S."/>
            <person name="Loh J."/>
            <person name="Nouioui I."/>
            <person name="Goodfellow M."/>
        </authorList>
    </citation>
    <scope>NUCLEOTIDE SEQUENCE</scope>
    <source>
        <strain evidence="2">MGRD01-02</strain>
    </source>
</reference>
<dbReference type="InterPro" id="IPR036188">
    <property type="entry name" value="FAD/NAD-bd_sf"/>
</dbReference>
<dbReference type="PANTHER" id="PTHR43755">
    <property type="match status" value="1"/>
</dbReference>
<dbReference type="AlphaFoldDB" id="A0A941E5R2"/>
<dbReference type="SUPFAM" id="SSF51905">
    <property type="entry name" value="FAD/NAD(P)-binding domain"/>
    <property type="match status" value="2"/>
</dbReference>
<protein>
    <submittedName>
        <fullName evidence="2">FAD-dependent oxidoreductase</fullName>
    </submittedName>
</protein>
<evidence type="ECO:0000313" key="2">
    <source>
        <dbReference type="EMBL" id="MBR7825621.1"/>
    </source>
</evidence>
<organism evidence="2 3">
    <name type="scientific">Actinospica acidithermotolerans</name>
    <dbReference type="NCBI Taxonomy" id="2828514"/>
    <lineage>
        <taxon>Bacteria</taxon>
        <taxon>Bacillati</taxon>
        <taxon>Actinomycetota</taxon>
        <taxon>Actinomycetes</taxon>
        <taxon>Catenulisporales</taxon>
        <taxon>Actinospicaceae</taxon>
        <taxon>Actinospica</taxon>
    </lineage>
</organism>
<gene>
    <name evidence="2" type="ORF">KDK95_04830</name>
</gene>
<dbReference type="InterPro" id="IPR052541">
    <property type="entry name" value="SQRD"/>
</dbReference>
<dbReference type="InterPro" id="IPR023753">
    <property type="entry name" value="FAD/NAD-binding_dom"/>
</dbReference>
<sequence length="395" mass="42456">MKKRIVILGGGTGGTLVANRLRRALSPQDAEIVVVDLDDEHVYQPGLLFAPFGPFTVHTRRRLVHARHGALHPGIEFRKALIDHVDLDRNRVLLDNCVWLDYDVLVVATGARPVPERTEGLSADGAAERVHGFYTLRAAERLSRALREFAGGRLVVDVAAMPIKGPVAPLEFCFLADEYFRHRKLREKVELTFVTPLDGAFAKPVLSRTLEGLLRDKGIELVTGFAAGEVDGGGEGPGRLVARDGREVPFDLAVVVPQHAGAAYVQRSGDLGDELGFVRVDPETLRSLAKPDVFALGDATDVPTAKTASVAQSEGEVVAANVGAHLAGRELPARFDGHANFLVDAGSGPASPPGHLEKLAARRLYWHEMLAGRRTAGIDVGALPHTAPSGQDLRP</sequence>
<accession>A0A941E5R2</accession>
<comment type="caution">
    <text evidence="2">The sequence shown here is derived from an EMBL/GenBank/DDBJ whole genome shotgun (WGS) entry which is preliminary data.</text>
</comment>